<name>A0A0V0RFH4_9BILA</name>
<proteinExistence type="predicted"/>
<evidence type="ECO:0000313" key="2">
    <source>
        <dbReference type="Proteomes" id="UP000054630"/>
    </source>
</evidence>
<dbReference type="EMBL" id="JYDL01000221">
    <property type="protein sequence ID" value="KRX13136.1"/>
    <property type="molecule type" value="Genomic_DNA"/>
</dbReference>
<dbReference type="Proteomes" id="UP000054630">
    <property type="component" value="Unassembled WGS sequence"/>
</dbReference>
<evidence type="ECO:0000313" key="1">
    <source>
        <dbReference type="EMBL" id="KRX13136.1"/>
    </source>
</evidence>
<sequence>MRNHGKKASHPVQFKDAAGEDRGWLLATDPHVRTRWYPISHCTAGRLVIDPRARQSLMIRWSSKSKPPRNEPLIYRRAASRGTVSKTIEDQISVDPPR</sequence>
<comment type="caution">
    <text evidence="1">The sequence shown here is derived from an EMBL/GenBank/DDBJ whole genome shotgun (WGS) entry which is preliminary data.</text>
</comment>
<protein>
    <submittedName>
        <fullName evidence="1">Uncharacterized protein</fullName>
    </submittedName>
</protein>
<accession>A0A0V0RFH4</accession>
<keyword evidence="2" id="KW-1185">Reference proteome</keyword>
<organism evidence="1 2">
    <name type="scientific">Trichinella nelsoni</name>
    <dbReference type="NCBI Taxonomy" id="6336"/>
    <lineage>
        <taxon>Eukaryota</taxon>
        <taxon>Metazoa</taxon>
        <taxon>Ecdysozoa</taxon>
        <taxon>Nematoda</taxon>
        <taxon>Enoplea</taxon>
        <taxon>Dorylaimia</taxon>
        <taxon>Trichinellida</taxon>
        <taxon>Trichinellidae</taxon>
        <taxon>Trichinella</taxon>
    </lineage>
</organism>
<dbReference type="OrthoDB" id="5919996at2759"/>
<gene>
    <name evidence="1" type="ORF">T07_7611</name>
</gene>
<dbReference type="AlphaFoldDB" id="A0A0V0RFH4"/>
<reference evidence="1 2" key="1">
    <citation type="submission" date="2015-01" db="EMBL/GenBank/DDBJ databases">
        <title>Evolution of Trichinella species and genotypes.</title>
        <authorList>
            <person name="Korhonen P.K."/>
            <person name="Edoardo P."/>
            <person name="Giuseppe L.R."/>
            <person name="Gasser R.B."/>
        </authorList>
    </citation>
    <scope>NUCLEOTIDE SEQUENCE [LARGE SCALE GENOMIC DNA]</scope>
    <source>
        <strain evidence="1">ISS37</strain>
    </source>
</reference>